<gene>
    <name evidence="1" type="ORF">AN2V17_27070</name>
</gene>
<organism evidence="1 2">
    <name type="scientific">Vallitalea maricola</name>
    <dbReference type="NCBI Taxonomy" id="3074433"/>
    <lineage>
        <taxon>Bacteria</taxon>
        <taxon>Bacillati</taxon>
        <taxon>Bacillota</taxon>
        <taxon>Clostridia</taxon>
        <taxon>Lachnospirales</taxon>
        <taxon>Vallitaleaceae</taxon>
        <taxon>Vallitalea</taxon>
    </lineage>
</organism>
<evidence type="ECO:0000313" key="1">
    <source>
        <dbReference type="EMBL" id="GMQ63474.1"/>
    </source>
</evidence>
<accession>A0ACB5ULQ4</accession>
<name>A0ACB5ULQ4_9FIRM</name>
<evidence type="ECO:0000313" key="2">
    <source>
        <dbReference type="Proteomes" id="UP001374599"/>
    </source>
</evidence>
<proteinExistence type="predicted"/>
<comment type="caution">
    <text evidence="1">The sequence shown here is derived from an EMBL/GenBank/DDBJ whole genome shotgun (WGS) entry which is preliminary data.</text>
</comment>
<dbReference type="Proteomes" id="UP001374599">
    <property type="component" value="Unassembled WGS sequence"/>
</dbReference>
<keyword evidence="2" id="KW-1185">Reference proteome</keyword>
<dbReference type="EMBL" id="BTPU01000040">
    <property type="protein sequence ID" value="GMQ63474.1"/>
    <property type="molecule type" value="Genomic_DNA"/>
</dbReference>
<protein>
    <submittedName>
        <fullName evidence="1">DMT family transporter</fullName>
    </submittedName>
</protein>
<sequence>MIKKHKDFIYEGMLIFVAIIWGSGFIAAKLAVNLGASPLTILVLRFFVASLFITIIFWKSIGRIKKKDLFGGMLTGFLLYGAFAFQTYGIKYTTPSNNAFLTATNVVIVPFIYWVFYKKRPKNKVFVAAILCLLGIGLLTLKDEFGMNIGDIYTLICAVLFAGHIVCNDYFIHRMPSLKLVALQMYFAFLFSGLMIMVMENPMHTSFQLDGKAILFILYLGIVSTGVAFLLQTIAQKKVDANKTVIFLSLESVFGTLFSIIIFHEVIRIQLILGAILVLIAIMIAEYEPRSTVNNKEA</sequence>
<reference evidence="1" key="1">
    <citation type="submission" date="2023-09" db="EMBL/GenBank/DDBJ databases">
        <title>Vallitalea sediminicola and Vallitalea maricola sp. nov., anaerobic bacteria isolated from marine sediment.</title>
        <authorList>
            <person name="Hirano S."/>
            <person name="Maeda A."/>
            <person name="Terahara T."/>
            <person name="Mori K."/>
            <person name="Hamada M."/>
            <person name="Matsumoto R."/>
            <person name="Kobayashi T."/>
        </authorList>
    </citation>
    <scope>NUCLEOTIDE SEQUENCE</scope>
    <source>
        <strain evidence="1">AN17-2</strain>
    </source>
</reference>